<dbReference type="STRING" id="765177.Desmu_1139"/>
<dbReference type="AlphaFoldDB" id="E8RAK3"/>
<dbReference type="NCBIfam" id="NF033823">
    <property type="entry name" value="archmetzin"/>
    <property type="match status" value="1"/>
</dbReference>
<protein>
    <recommendedName>
        <fullName evidence="6">Archaemetzincin</fullName>
        <ecNumber evidence="6">3.4.-.-</ecNumber>
    </recommendedName>
</protein>
<sequence length="185" mass="21083">MKRIIIVPFTSHGVLEYLDALKESLAESLRRAGVEAEVVVWSEVLKPPIKCFNWERKQYRAQCLIEYLRSTLQLSGVERSTPVLGLGFLDGYEEGLNFVFGEAMPNLSAAIVFSKRLRQEFYGSPPDFNLYFERLVKEAVHELGHVLGLDHCRSPGCVMNFSNSIVEVDAKTRYFCNECSRRLKG</sequence>
<comment type="subunit">
    <text evidence="6">Monomer.</text>
</comment>
<dbReference type="Proteomes" id="UP000001068">
    <property type="component" value="Chromosome"/>
</dbReference>
<evidence type="ECO:0000313" key="7">
    <source>
        <dbReference type="EMBL" id="ADV65439.1"/>
    </source>
</evidence>
<comment type="similarity">
    <text evidence="6">Belongs to the peptidase M54 family.</text>
</comment>
<dbReference type="SUPFAM" id="SSF55486">
    <property type="entry name" value="Metalloproteases ('zincins'), catalytic domain"/>
    <property type="match status" value="1"/>
</dbReference>
<dbReference type="PIRSF" id="PIRSF005785">
    <property type="entry name" value="Zn-prot_arch"/>
    <property type="match status" value="1"/>
</dbReference>
<dbReference type="OrthoDB" id="50281at2157"/>
<evidence type="ECO:0000313" key="8">
    <source>
        <dbReference type="Proteomes" id="UP000001068"/>
    </source>
</evidence>
<dbReference type="InterPro" id="IPR012962">
    <property type="entry name" value="Pept_M54_archaemetzincn"/>
</dbReference>
<evidence type="ECO:0000256" key="2">
    <source>
        <dbReference type="ARBA" id="ARBA00022723"/>
    </source>
</evidence>
<keyword evidence="8" id="KW-1185">Reference proteome</keyword>
<dbReference type="PANTHER" id="PTHR15910:SF1">
    <property type="entry name" value="ARCHAEMETZINCIN-2"/>
    <property type="match status" value="1"/>
</dbReference>
<feature type="binding site" evidence="6">
    <location>
        <position position="145"/>
    </location>
    <ligand>
        <name>Zn(2+)</name>
        <dbReference type="ChEBI" id="CHEBI:29105"/>
        <label>1</label>
        <note>catalytic</note>
    </ligand>
</feature>
<dbReference type="EC" id="3.4.-.-" evidence="6"/>
<evidence type="ECO:0000256" key="1">
    <source>
        <dbReference type="ARBA" id="ARBA00022670"/>
    </source>
</evidence>
<dbReference type="GO" id="GO:0008270">
    <property type="term" value="F:zinc ion binding"/>
    <property type="evidence" value="ECO:0007669"/>
    <property type="project" value="UniProtKB-UniRule"/>
</dbReference>
<feature type="binding site" evidence="6">
    <location>
        <position position="152"/>
    </location>
    <ligand>
        <name>Zn(2+)</name>
        <dbReference type="ChEBI" id="CHEBI:29105"/>
        <label>2</label>
    </ligand>
</feature>
<feature type="binding site" evidence="6">
    <location>
        <position position="141"/>
    </location>
    <ligand>
        <name>Zn(2+)</name>
        <dbReference type="ChEBI" id="CHEBI:29105"/>
        <label>1</label>
        <note>catalytic</note>
    </ligand>
</feature>
<organism evidence="7 8">
    <name type="scientific">Desulfurococcus mucosus (strain ATCC 35584 / DSM 2162 / JCM 9187 / O7/1)</name>
    <dbReference type="NCBI Taxonomy" id="765177"/>
    <lineage>
        <taxon>Archaea</taxon>
        <taxon>Thermoproteota</taxon>
        <taxon>Thermoprotei</taxon>
        <taxon>Desulfurococcales</taxon>
        <taxon>Desulfurococcaceae</taxon>
        <taxon>Desulfurococcus</taxon>
    </lineage>
</organism>
<dbReference type="InterPro" id="IPR024079">
    <property type="entry name" value="MetalloPept_cat_dom_sf"/>
</dbReference>
<keyword evidence="3 6" id="KW-0378">Hydrolase</keyword>
<evidence type="ECO:0000256" key="4">
    <source>
        <dbReference type="ARBA" id="ARBA00022833"/>
    </source>
</evidence>
<dbReference type="RefSeq" id="WP_013562661.1">
    <property type="nucleotide sequence ID" value="NC_014961.1"/>
</dbReference>
<feature type="active site" description="Proton acceptor" evidence="6">
    <location>
        <position position="142"/>
    </location>
</feature>
<reference evidence="7 8" key="2">
    <citation type="journal article" date="2011" name="Stand. Genomic Sci.">
        <title>Complete genome sequence of Desulfurococcus mucosus type strain (O7/1).</title>
        <authorList>
            <person name="Wirth R."/>
            <person name="Chertkov O."/>
            <person name="Held B."/>
            <person name="Lapidus A."/>
            <person name="Nolan M."/>
            <person name="Lucas S."/>
            <person name="Hammon N."/>
            <person name="Deshpande S."/>
            <person name="Cheng J.F."/>
            <person name="Tapia R."/>
            <person name="Han C."/>
            <person name="Goodwin L."/>
            <person name="Pitluck S."/>
            <person name="Liolios K."/>
            <person name="Ioanna P."/>
            <person name="Ivanova N."/>
            <person name="Mavromatis K."/>
            <person name="Mikhailova N."/>
            <person name="Pati A."/>
            <person name="Chen A."/>
            <person name="Palaniappan K."/>
            <person name="Land M."/>
            <person name="Hauser L."/>
            <person name="Chang Y.J."/>
            <person name="Jeffries C.D."/>
            <person name="Bilek Y."/>
            <person name="Hader T."/>
            <person name="Rohde M."/>
            <person name="Spring S."/>
            <person name="Sikorski J."/>
            <person name="Goker M."/>
            <person name="Woyke T."/>
            <person name="Bristow J."/>
            <person name="Eisen J.A."/>
            <person name="Markowitz V."/>
            <person name="Hugenholtz P."/>
            <person name="Kyrpides N.C."/>
            <person name="Klenk H.P."/>
        </authorList>
    </citation>
    <scope>NUCLEOTIDE SEQUENCE [LARGE SCALE GENOMIC DNA]</scope>
    <source>
        <strain evidence="8">ATCC 35584 / DSM 2162 / JCM 9187 / O7/1</strain>
    </source>
</reference>
<evidence type="ECO:0000256" key="6">
    <source>
        <dbReference type="HAMAP-Rule" id="MF_01842"/>
    </source>
</evidence>
<dbReference type="GO" id="GO:0008237">
    <property type="term" value="F:metallopeptidase activity"/>
    <property type="evidence" value="ECO:0007669"/>
    <property type="project" value="UniProtKB-UniRule"/>
</dbReference>
<keyword evidence="1 6" id="KW-0645">Protease</keyword>
<proteinExistence type="inferred from homology"/>
<gene>
    <name evidence="6" type="primary">amzA</name>
    <name evidence="7" type="ordered locus">Desmu_1139</name>
</gene>
<evidence type="ECO:0000256" key="3">
    <source>
        <dbReference type="ARBA" id="ARBA00022801"/>
    </source>
</evidence>
<feature type="binding site" evidence="6">
    <location>
        <position position="151"/>
    </location>
    <ligand>
        <name>Zn(2+)</name>
        <dbReference type="ChEBI" id="CHEBI:29105"/>
        <label>1</label>
        <note>catalytic</note>
    </ligand>
</feature>
<dbReference type="EMBL" id="CP002363">
    <property type="protein sequence ID" value="ADV65439.1"/>
    <property type="molecule type" value="Genomic_DNA"/>
</dbReference>
<accession>E8RAK3</accession>
<dbReference type="GeneID" id="10153853"/>
<dbReference type="CDD" id="cd11375">
    <property type="entry name" value="Peptidase_M54"/>
    <property type="match status" value="1"/>
</dbReference>
<dbReference type="InterPro" id="IPR012091">
    <property type="entry name" value="Pept_M54_archaemetzncn_arc/bac"/>
</dbReference>
<keyword evidence="5 6" id="KW-0482">Metalloprotease</keyword>
<feature type="binding site" evidence="6">
    <location>
        <position position="157"/>
    </location>
    <ligand>
        <name>Zn(2+)</name>
        <dbReference type="ChEBI" id="CHEBI:29105"/>
        <label>2</label>
    </ligand>
</feature>
<feature type="binding site" evidence="6">
    <location>
        <position position="179"/>
    </location>
    <ligand>
        <name>Zn(2+)</name>
        <dbReference type="ChEBI" id="CHEBI:29105"/>
        <label>2</label>
    </ligand>
</feature>
<keyword evidence="2 6" id="KW-0479">Metal-binding</keyword>
<comment type="cofactor">
    <cofactor evidence="6">
        <name>Zn(2+)</name>
        <dbReference type="ChEBI" id="CHEBI:29105"/>
    </cofactor>
    <text evidence="6">Binds 2 Zn(2+) ions per subunit. One is catalytic, whereas the other seems to have a structural role.</text>
</comment>
<reference evidence="8" key="1">
    <citation type="submission" date="2010-11" db="EMBL/GenBank/DDBJ databases">
        <title>The complete genome of Desulfurococcus mucosus DSM 2162.</title>
        <authorList>
            <consortium name="US DOE Joint Genome Institute (JGI-PGF)"/>
            <person name="Lucas S."/>
            <person name="Copeland A."/>
            <person name="Lapidus A."/>
            <person name="Bruce D."/>
            <person name="Goodwin L."/>
            <person name="Pitluck S."/>
            <person name="Kyrpides N."/>
            <person name="Mavromatis K."/>
            <person name="Pagani I."/>
            <person name="Ivanova N."/>
            <person name="Ovchinnikova G."/>
            <person name="Chertkov O."/>
            <person name="Held B."/>
            <person name="Brettin T."/>
            <person name="Detter J.C."/>
            <person name="Tapia R."/>
            <person name="Han C."/>
            <person name="Land M."/>
            <person name="Hauser L."/>
            <person name="Markowitz V."/>
            <person name="Cheng J.-F."/>
            <person name="Hugenholtz P."/>
            <person name="Woyke T."/>
            <person name="Wu D."/>
            <person name="Wirth R."/>
            <person name="Bilek Y."/>
            <person name="Hader T."/>
            <person name="Klenk H.-P."/>
            <person name="Eisen J.A."/>
        </authorList>
    </citation>
    <scope>NUCLEOTIDE SEQUENCE [LARGE SCALE GENOMIC DNA]</scope>
    <source>
        <strain evidence="8">ATCC 35584 / DSM 2162 / JCM 9187 / O7/1</strain>
    </source>
</reference>
<keyword evidence="4 6" id="KW-0862">Zinc</keyword>
<dbReference type="Pfam" id="PF07998">
    <property type="entry name" value="Peptidase_M54"/>
    <property type="match status" value="1"/>
</dbReference>
<dbReference type="eggNOG" id="arCOG00458">
    <property type="taxonomic scope" value="Archaea"/>
</dbReference>
<dbReference type="GO" id="GO:0006508">
    <property type="term" value="P:proteolysis"/>
    <property type="evidence" value="ECO:0007669"/>
    <property type="project" value="UniProtKB-UniRule"/>
</dbReference>
<evidence type="ECO:0000256" key="5">
    <source>
        <dbReference type="ARBA" id="ARBA00023049"/>
    </source>
</evidence>
<dbReference type="KEGG" id="dmu:Desmu_1139"/>
<feature type="binding site" evidence="6">
    <location>
        <position position="176"/>
    </location>
    <ligand>
        <name>Zn(2+)</name>
        <dbReference type="ChEBI" id="CHEBI:29105"/>
        <label>2</label>
    </ligand>
</feature>
<dbReference type="HAMAP" id="MF_01842">
    <property type="entry name" value="Archaemetzincin"/>
    <property type="match status" value="1"/>
</dbReference>
<dbReference type="PANTHER" id="PTHR15910">
    <property type="entry name" value="ARCHAEMETZINCIN"/>
    <property type="match status" value="1"/>
</dbReference>
<dbReference type="Gene3D" id="3.40.390.10">
    <property type="entry name" value="Collagenase (Catalytic Domain)"/>
    <property type="match status" value="1"/>
</dbReference>
<comment type="function">
    <text evidence="6">Probable zinc metalloprotease whose natural substrate is unknown.</text>
</comment>
<dbReference type="HOGENOM" id="CLU_108521_2_0_2"/>
<name>E8RAK3_DESM0</name>